<dbReference type="InterPro" id="IPR050492">
    <property type="entry name" value="Bact_metal-bind_prot9"/>
</dbReference>
<dbReference type="Pfam" id="PF01297">
    <property type="entry name" value="ZnuA"/>
    <property type="match status" value="1"/>
</dbReference>
<dbReference type="GO" id="GO:0030001">
    <property type="term" value="P:metal ion transport"/>
    <property type="evidence" value="ECO:0007669"/>
    <property type="project" value="InterPro"/>
</dbReference>
<dbReference type="SUPFAM" id="SSF53807">
    <property type="entry name" value="Helical backbone' metal receptor"/>
    <property type="match status" value="1"/>
</dbReference>
<reference evidence="5" key="1">
    <citation type="submission" date="2015-06" db="EMBL/GenBank/DDBJ databases">
        <authorList>
            <person name="Bertelli C."/>
        </authorList>
    </citation>
    <scope>NUCLEOTIDE SEQUENCE [LARGE SCALE GENOMIC DNA]</scope>
    <source>
        <strain evidence="5">CRIB-30</strain>
    </source>
</reference>
<dbReference type="Gene3D" id="3.40.50.1980">
    <property type="entry name" value="Nitrogenase molybdenum iron protein domain"/>
    <property type="match status" value="2"/>
</dbReference>
<dbReference type="PANTHER" id="PTHR42953:SF3">
    <property type="entry name" value="HIGH-AFFINITY ZINC UPTAKE SYSTEM PROTEIN ZNUA"/>
    <property type="match status" value="1"/>
</dbReference>
<organism evidence="4 5">
    <name type="scientific">Estrella lausannensis</name>
    <dbReference type="NCBI Taxonomy" id="483423"/>
    <lineage>
        <taxon>Bacteria</taxon>
        <taxon>Pseudomonadati</taxon>
        <taxon>Chlamydiota</taxon>
        <taxon>Chlamydiia</taxon>
        <taxon>Parachlamydiales</taxon>
        <taxon>Candidatus Criblamydiaceae</taxon>
        <taxon>Estrella</taxon>
    </lineage>
</organism>
<dbReference type="GO" id="GO:0046872">
    <property type="term" value="F:metal ion binding"/>
    <property type="evidence" value="ECO:0007669"/>
    <property type="project" value="InterPro"/>
</dbReference>
<dbReference type="Proteomes" id="UP000220251">
    <property type="component" value="Unassembled WGS sequence"/>
</dbReference>
<proteinExistence type="inferred from homology"/>
<evidence type="ECO:0000256" key="3">
    <source>
        <dbReference type="ARBA" id="ARBA00022729"/>
    </source>
</evidence>
<comment type="similarity">
    <text evidence="1">Belongs to the bacterial solute-binding protein 9 family.</text>
</comment>
<accession>A0A0H5DQ08</accession>
<keyword evidence="2" id="KW-0813">Transport</keyword>
<gene>
    <name evidence="4" type="ORF">ELAC_1369</name>
</gene>
<dbReference type="OrthoDB" id="9810636at2"/>
<evidence type="ECO:0000256" key="2">
    <source>
        <dbReference type="ARBA" id="ARBA00022448"/>
    </source>
</evidence>
<dbReference type="PANTHER" id="PTHR42953">
    <property type="entry name" value="HIGH-AFFINITY ZINC UPTAKE SYSTEM PROTEIN ZNUA-RELATED"/>
    <property type="match status" value="1"/>
</dbReference>
<keyword evidence="5" id="KW-1185">Reference proteome</keyword>
<dbReference type="RefSeq" id="WP_098038571.1">
    <property type="nucleotide sequence ID" value="NZ_CWGJ01000018.1"/>
</dbReference>
<name>A0A0H5DQ08_9BACT</name>
<dbReference type="EMBL" id="CWGJ01000018">
    <property type="protein sequence ID" value="CRX38706.1"/>
    <property type="molecule type" value="Genomic_DNA"/>
</dbReference>
<protein>
    <submittedName>
        <fullName evidence="4">ABC-type transporter, substrate-binding protein</fullName>
    </submittedName>
</protein>
<keyword evidence="3" id="KW-0732">Signal</keyword>
<evidence type="ECO:0000256" key="1">
    <source>
        <dbReference type="ARBA" id="ARBA00011028"/>
    </source>
</evidence>
<sequence length="301" mass="33961">MLIRLLSLGLLFIFSLAAEERSVKEKVLVTITPYSYFVHAIGGDLFDVEVMVPQGASAHSFEPNPRQMVEAAQAKLWFVMGESFEPRVVKTIRGMNPSIKIVDLRKGVDLIRGDESHLHEGHCHDGHCHKGGLCLSQGFDPHVWLSPREMKVQVNTIRDSLIEMHPEKREEFERNTQELQHKLDAVEQQLNLILPKSDPLTILVSHPSFGYLARDFGLSQVTIEFEGREPTQKQILAVVQTAKSAHINTIFTQPQHPSKGAKVIAEYLGASLVEVNPYSDNYFENLKKMAELFAKSRPESK</sequence>
<evidence type="ECO:0000313" key="5">
    <source>
        <dbReference type="Proteomes" id="UP000220251"/>
    </source>
</evidence>
<dbReference type="InterPro" id="IPR006127">
    <property type="entry name" value="ZnuA-like"/>
</dbReference>
<dbReference type="AlphaFoldDB" id="A0A0H5DQ08"/>
<evidence type="ECO:0000313" key="4">
    <source>
        <dbReference type="EMBL" id="CRX38706.1"/>
    </source>
</evidence>